<dbReference type="PANTHER" id="PTHR30036">
    <property type="entry name" value="D-XYLOSE-BINDING PERIPLASMIC PROTEIN"/>
    <property type="match status" value="1"/>
</dbReference>
<accession>A0ABS4KVQ4</accession>
<dbReference type="InterPro" id="IPR028082">
    <property type="entry name" value="Peripla_BP_I"/>
</dbReference>
<comment type="caution">
    <text evidence="4">The sequence shown here is derived from an EMBL/GenBank/DDBJ whole genome shotgun (WGS) entry which is preliminary data.</text>
</comment>
<evidence type="ECO:0000256" key="1">
    <source>
        <dbReference type="ARBA" id="ARBA00004196"/>
    </source>
</evidence>
<dbReference type="Pfam" id="PF00356">
    <property type="entry name" value="LacI"/>
    <property type="match status" value="1"/>
</dbReference>
<dbReference type="SUPFAM" id="SSF47413">
    <property type="entry name" value="lambda repressor-like DNA-binding domains"/>
    <property type="match status" value="1"/>
</dbReference>
<dbReference type="PANTHER" id="PTHR30036:SF7">
    <property type="entry name" value="ABC TRANSPORTER PERIPLASMIC-BINDING PROTEIN YPHF"/>
    <property type="match status" value="1"/>
</dbReference>
<dbReference type="Pfam" id="PF13407">
    <property type="entry name" value="Peripla_BP_4"/>
    <property type="match status" value="1"/>
</dbReference>
<evidence type="ECO:0000259" key="3">
    <source>
        <dbReference type="PROSITE" id="PS50932"/>
    </source>
</evidence>
<dbReference type="Proteomes" id="UP001519307">
    <property type="component" value="Unassembled WGS sequence"/>
</dbReference>
<dbReference type="SUPFAM" id="SSF53822">
    <property type="entry name" value="Periplasmic binding protein-like I"/>
    <property type="match status" value="1"/>
</dbReference>
<dbReference type="RefSeq" id="WP_209703322.1">
    <property type="nucleotide sequence ID" value="NZ_JAGGLM010000031.1"/>
</dbReference>
<gene>
    <name evidence="4" type="ORF">J2Z42_002817</name>
</gene>
<dbReference type="InterPro" id="IPR050555">
    <property type="entry name" value="Bact_Solute-Bind_Prot2"/>
</dbReference>
<keyword evidence="5" id="KW-1185">Reference proteome</keyword>
<protein>
    <submittedName>
        <fullName evidence="4">LacI family transcriptional regulator</fullName>
    </submittedName>
</protein>
<dbReference type="InterPro" id="IPR025997">
    <property type="entry name" value="SBP_2_dom"/>
</dbReference>
<comment type="subcellular location">
    <subcellularLocation>
        <location evidence="1">Cell envelope</location>
    </subcellularLocation>
</comment>
<dbReference type="SMART" id="SM00354">
    <property type="entry name" value="HTH_LACI"/>
    <property type="match status" value="1"/>
</dbReference>
<proteinExistence type="inferred from homology"/>
<name>A0ABS4KVQ4_9CLOT</name>
<dbReference type="CDD" id="cd01392">
    <property type="entry name" value="HTH_LacI"/>
    <property type="match status" value="1"/>
</dbReference>
<evidence type="ECO:0000313" key="4">
    <source>
        <dbReference type="EMBL" id="MBP2034090.1"/>
    </source>
</evidence>
<organism evidence="4 5">
    <name type="scientific">Clostridium algifaecis</name>
    <dbReference type="NCBI Taxonomy" id="1472040"/>
    <lineage>
        <taxon>Bacteria</taxon>
        <taxon>Bacillati</taxon>
        <taxon>Bacillota</taxon>
        <taxon>Clostridia</taxon>
        <taxon>Eubacteriales</taxon>
        <taxon>Clostridiaceae</taxon>
        <taxon>Clostridium</taxon>
    </lineage>
</organism>
<dbReference type="EMBL" id="JAGGLM010000031">
    <property type="protein sequence ID" value="MBP2034090.1"/>
    <property type="molecule type" value="Genomic_DNA"/>
</dbReference>
<comment type="similarity">
    <text evidence="2">Belongs to the bacterial solute-binding protein 2 family.</text>
</comment>
<sequence>MRATIRSIAEIAKVSRGTVDRVLHNRPGVSQKVREEVKKIADEMGYKVNWAGRSLAYQKNPVKIGVIILDKNDSSFDEIYKGIKQAYHELKDSGITVECCVMKSVTIDEQLRCIKELENKNIRGLALSPLDEEIIRLELNKISKKNIKIITFNTDILDIEKLCYVGQDLIKSGRVAGQLMGKLLPKNGNVAIITGLSKLKALDERQIGFEEIIKHDYPGIKVVDVVKIFNYKESPYLKTIELFRKHSDLNGIFITGRGIDGVAKAIHEQNKKDIKFVCFDLNPDTIKFINDNTIDFTITQEPLMQGYLPIKIFFNYFFRNKLPSKKYLYTKLEIKTKENI</sequence>
<evidence type="ECO:0000256" key="2">
    <source>
        <dbReference type="ARBA" id="ARBA00007639"/>
    </source>
</evidence>
<dbReference type="PROSITE" id="PS50932">
    <property type="entry name" value="HTH_LACI_2"/>
    <property type="match status" value="1"/>
</dbReference>
<dbReference type="InterPro" id="IPR010982">
    <property type="entry name" value="Lambda_DNA-bd_dom_sf"/>
</dbReference>
<dbReference type="Gene3D" id="3.40.50.2300">
    <property type="match status" value="2"/>
</dbReference>
<dbReference type="Gene3D" id="1.10.260.40">
    <property type="entry name" value="lambda repressor-like DNA-binding domains"/>
    <property type="match status" value="1"/>
</dbReference>
<dbReference type="CDD" id="cd06307">
    <property type="entry name" value="PBP1_sugar_binding"/>
    <property type="match status" value="1"/>
</dbReference>
<feature type="domain" description="HTH lacI-type" evidence="3">
    <location>
        <begin position="3"/>
        <end position="57"/>
    </location>
</feature>
<evidence type="ECO:0000313" key="5">
    <source>
        <dbReference type="Proteomes" id="UP001519307"/>
    </source>
</evidence>
<reference evidence="4 5" key="1">
    <citation type="submission" date="2021-03" db="EMBL/GenBank/DDBJ databases">
        <title>Genomic Encyclopedia of Type Strains, Phase IV (KMG-IV): sequencing the most valuable type-strain genomes for metagenomic binning, comparative biology and taxonomic classification.</title>
        <authorList>
            <person name="Goeker M."/>
        </authorList>
    </citation>
    <scope>NUCLEOTIDE SEQUENCE [LARGE SCALE GENOMIC DNA]</scope>
    <source>
        <strain evidence="4 5">DSM 28783</strain>
    </source>
</reference>
<dbReference type="InterPro" id="IPR000843">
    <property type="entry name" value="HTH_LacI"/>
</dbReference>